<gene>
    <name evidence="2" type="ORF">HMH01_16010</name>
</gene>
<comment type="caution">
    <text evidence="2">The sequence shown here is derived from an EMBL/GenBank/DDBJ whole genome shotgun (WGS) entry which is preliminary data.</text>
</comment>
<feature type="region of interest" description="Disordered" evidence="1">
    <location>
        <begin position="23"/>
        <end position="57"/>
    </location>
</feature>
<sequence>MDDLTIPADVLRDLILRMRNYMSREDLPTGGPGEDGPPDPDEIGPLSTDPDDPDQAELFDEIDGLDDEQQAELVALMWVGRGDFDAEDWAEAVALAGERHSGVTAEYLMSHPLVADYWAEGLERLFDGSDLLDTGRY</sequence>
<dbReference type="AlphaFoldDB" id="A0A849L6R8"/>
<proteinExistence type="predicted"/>
<dbReference type="Proteomes" id="UP000572377">
    <property type="component" value="Unassembled WGS sequence"/>
</dbReference>
<protein>
    <submittedName>
        <fullName evidence="2">DUF3775 domain-containing protein</fullName>
    </submittedName>
</protein>
<evidence type="ECO:0000313" key="3">
    <source>
        <dbReference type="Proteomes" id="UP000572377"/>
    </source>
</evidence>
<accession>A0A849L6R8</accession>
<name>A0A849L6R8_9RHOB</name>
<dbReference type="RefSeq" id="WP_171326797.1">
    <property type="nucleotide sequence ID" value="NZ_JABFBC010000003.1"/>
</dbReference>
<evidence type="ECO:0000256" key="1">
    <source>
        <dbReference type="SAM" id="MobiDB-lite"/>
    </source>
</evidence>
<dbReference type="InterPro" id="IPR022254">
    <property type="entry name" value="DUF3775"/>
</dbReference>
<reference evidence="2 3" key="1">
    <citation type="submission" date="2020-05" db="EMBL/GenBank/DDBJ databases">
        <title>Gimesia benthica sp. nov., a novel planctomycete isolated from a deep-sea water sample of the Northwest Indian Ocean.</title>
        <authorList>
            <person name="Wang J."/>
            <person name="Ruan C."/>
            <person name="Song L."/>
            <person name="Zhu Y."/>
            <person name="Li A."/>
            <person name="Zheng X."/>
            <person name="Wang L."/>
            <person name="Lu Z."/>
            <person name="Huang Y."/>
            <person name="Du W."/>
            <person name="Zhou Y."/>
            <person name="Huang L."/>
            <person name="Dai X."/>
        </authorList>
    </citation>
    <scope>NUCLEOTIDE SEQUENCE [LARGE SCALE GENOMIC DNA]</scope>
    <source>
        <strain evidence="2 3">YYQ-30</strain>
    </source>
</reference>
<keyword evidence="3" id="KW-1185">Reference proteome</keyword>
<evidence type="ECO:0000313" key="2">
    <source>
        <dbReference type="EMBL" id="NNU81943.1"/>
    </source>
</evidence>
<dbReference type="EMBL" id="JABFBC010000003">
    <property type="protein sequence ID" value="NNU81943.1"/>
    <property type="molecule type" value="Genomic_DNA"/>
</dbReference>
<dbReference type="Pfam" id="PF12616">
    <property type="entry name" value="DUF3775"/>
    <property type="match status" value="1"/>
</dbReference>
<organism evidence="2 3">
    <name type="scientific">Halovulum dunhuangense</name>
    <dbReference type="NCBI Taxonomy" id="1505036"/>
    <lineage>
        <taxon>Bacteria</taxon>
        <taxon>Pseudomonadati</taxon>
        <taxon>Pseudomonadota</taxon>
        <taxon>Alphaproteobacteria</taxon>
        <taxon>Rhodobacterales</taxon>
        <taxon>Paracoccaceae</taxon>
        <taxon>Halovulum</taxon>
    </lineage>
</organism>